<feature type="transmembrane region" description="Helical" evidence="6">
    <location>
        <begin position="12"/>
        <end position="38"/>
    </location>
</feature>
<keyword evidence="4 6" id="KW-1133">Transmembrane helix</keyword>
<evidence type="ECO:0000256" key="4">
    <source>
        <dbReference type="ARBA" id="ARBA00022989"/>
    </source>
</evidence>
<dbReference type="InterPro" id="IPR022301">
    <property type="entry name" value="Integral_membrane_YjbE"/>
</dbReference>
<evidence type="ECO:0000256" key="5">
    <source>
        <dbReference type="ARBA" id="ARBA00023136"/>
    </source>
</evidence>
<dbReference type="PANTHER" id="PTHR30238:SF4">
    <property type="entry name" value="SLL1022 PROTEIN"/>
    <property type="match status" value="1"/>
</dbReference>
<dbReference type="Proteomes" id="UP000675920">
    <property type="component" value="Unplaced"/>
</dbReference>
<accession>A0A8B6X1T1</accession>
<name>A0A8B6X1T1_9BURK</name>
<evidence type="ECO:0000256" key="1">
    <source>
        <dbReference type="ARBA" id="ARBA00004141"/>
    </source>
</evidence>
<proteinExistence type="inferred from homology"/>
<evidence type="ECO:0000256" key="2">
    <source>
        <dbReference type="ARBA" id="ARBA00007511"/>
    </source>
</evidence>
<dbReference type="RefSeq" id="WP_028310188.1">
    <property type="nucleotide sequence ID" value="NZ_AXWS01000007.1"/>
</dbReference>
<dbReference type="GO" id="GO:0016020">
    <property type="term" value="C:membrane"/>
    <property type="evidence" value="ECO:0007669"/>
    <property type="project" value="UniProtKB-SubCell"/>
</dbReference>
<dbReference type="PANTHER" id="PTHR30238">
    <property type="entry name" value="MEMBRANE BOUND PREDICTED REDOX MODULATOR"/>
    <property type="match status" value="1"/>
</dbReference>
<evidence type="ECO:0000313" key="8">
    <source>
        <dbReference type="RefSeq" id="WP_028310188.1"/>
    </source>
</evidence>
<reference evidence="8" key="1">
    <citation type="submission" date="2025-08" db="UniProtKB">
        <authorList>
            <consortium name="RefSeq"/>
        </authorList>
    </citation>
    <scope>IDENTIFICATION</scope>
</reference>
<keyword evidence="5 6" id="KW-0472">Membrane</keyword>
<dbReference type="InterPro" id="IPR005496">
    <property type="entry name" value="Integral_membrane_TerC"/>
</dbReference>
<feature type="transmembrane region" description="Helical" evidence="6">
    <location>
        <begin position="171"/>
        <end position="190"/>
    </location>
</feature>
<organism evidence="7 8">
    <name type="scientific">Derxia gummosa DSM 723</name>
    <dbReference type="NCBI Taxonomy" id="1121388"/>
    <lineage>
        <taxon>Bacteria</taxon>
        <taxon>Pseudomonadati</taxon>
        <taxon>Pseudomonadota</taxon>
        <taxon>Betaproteobacteria</taxon>
        <taxon>Burkholderiales</taxon>
        <taxon>Alcaligenaceae</taxon>
        <taxon>Derxia</taxon>
    </lineage>
</organism>
<dbReference type="AlphaFoldDB" id="A0A8B6X1T1"/>
<comment type="similarity">
    <text evidence="2">Belongs to the TerC family.</text>
</comment>
<dbReference type="Pfam" id="PF03741">
    <property type="entry name" value="TerC"/>
    <property type="match status" value="1"/>
</dbReference>
<evidence type="ECO:0000313" key="7">
    <source>
        <dbReference type="Proteomes" id="UP000675920"/>
    </source>
</evidence>
<keyword evidence="7" id="KW-1185">Reference proteome</keyword>
<dbReference type="OrthoDB" id="5295733at2"/>
<sequence length="238" mass="24882">MLDAIPAFADIHWAAVLQIIVIDILLGGDNAVVIALACRNLTPHHRWQGILWGSAGAIVLRIALVAGAMSLLDLPGLKLVGALLLIYIGVKLTLPEDEDHEVDGAKHVLGAVRTIIVADLVMSIDNVIAIAGASQQAGDEHRLAYVVFGLLVSIPFIIFGSQIVLKALDRLPVLVWAGAGLLGYLGGHLLLGDPLAHDFVGHPTPLLDHLSGAVGAALVVVLGHLIGRRMAASGADRT</sequence>
<feature type="transmembrane region" description="Helical" evidence="6">
    <location>
        <begin position="50"/>
        <end position="71"/>
    </location>
</feature>
<feature type="transmembrane region" description="Helical" evidence="6">
    <location>
        <begin position="143"/>
        <end position="164"/>
    </location>
</feature>
<dbReference type="NCBIfam" id="TIGR03717">
    <property type="entry name" value="R_switched_YjbE"/>
    <property type="match status" value="1"/>
</dbReference>
<keyword evidence="3 6" id="KW-0812">Transmembrane</keyword>
<feature type="transmembrane region" description="Helical" evidence="6">
    <location>
        <begin position="210"/>
        <end position="227"/>
    </location>
</feature>
<evidence type="ECO:0000256" key="3">
    <source>
        <dbReference type="ARBA" id="ARBA00022692"/>
    </source>
</evidence>
<comment type="subcellular location">
    <subcellularLocation>
        <location evidence="1">Membrane</location>
        <topology evidence="1">Multi-pass membrane protein</topology>
    </subcellularLocation>
</comment>
<protein>
    <submittedName>
        <fullName evidence="8">TerC family protein</fullName>
    </submittedName>
</protein>
<evidence type="ECO:0000256" key="6">
    <source>
        <dbReference type="SAM" id="Phobius"/>
    </source>
</evidence>